<dbReference type="EMBL" id="JANSHE010006724">
    <property type="protein sequence ID" value="KAJ2966242.1"/>
    <property type="molecule type" value="Genomic_DNA"/>
</dbReference>
<sequence length="93" mass="10099">MFARNCLPANTPSICTPISSHSHPPAHCHDHDHPVIVTAPHHRLYPPVSCTATIRTDFRLVSISPYRASVPAFPSSPLLINNTPLSPDKTLAS</sequence>
<organism evidence="1 2">
    <name type="scientific">Trametes sanguinea</name>
    <dbReference type="NCBI Taxonomy" id="158606"/>
    <lineage>
        <taxon>Eukaryota</taxon>
        <taxon>Fungi</taxon>
        <taxon>Dikarya</taxon>
        <taxon>Basidiomycota</taxon>
        <taxon>Agaricomycotina</taxon>
        <taxon>Agaricomycetes</taxon>
        <taxon>Polyporales</taxon>
        <taxon>Polyporaceae</taxon>
        <taxon>Trametes</taxon>
    </lineage>
</organism>
<protein>
    <submittedName>
        <fullName evidence="1">Uncharacterized protein</fullName>
    </submittedName>
</protein>
<proteinExistence type="predicted"/>
<keyword evidence="2" id="KW-1185">Reference proteome</keyword>
<accession>A0ACC1MHU8</accession>
<evidence type="ECO:0000313" key="2">
    <source>
        <dbReference type="Proteomes" id="UP001144978"/>
    </source>
</evidence>
<comment type="caution">
    <text evidence="1">The sequence shown here is derived from an EMBL/GenBank/DDBJ whole genome shotgun (WGS) entry which is preliminary data.</text>
</comment>
<gene>
    <name evidence="1" type="ORF">NUW54_g13867</name>
</gene>
<name>A0ACC1MHU8_9APHY</name>
<dbReference type="Proteomes" id="UP001144978">
    <property type="component" value="Unassembled WGS sequence"/>
</dbReference>
<evidence type="ECO:0000313" key="1">
    <source>
        <dbReference type="EMBL" id="KAJ2966242.1"/>
    </source>
</evidence>
<reference evidence="1" key="1">
    <citation type="submission" date="2022-08" db="EMBL/GenBank/DDBJ databases">
        <title>Genome Sequence of Pycnoporus sanguineus.</title>
        <authorList>
            <person name="Buettner E."/>
        </authorList>
    </citation>
    <scope>NUCLEOTIDE SEQUENCE</scope>
    <source>
        <strain evidence="1">CG-C14</strain>
    </source>
</reference>